<name>A0A1H7PMA5_9BURK</name>
<keyword evidence="3" id="KW-1185">Reference proteome</keyword>
<dbReference type="Proteomes" id="UP000199120">
    <property type="component" value="Unassembled WGS sequence"/>
</dbReference>
<dbReference type="PANTHER" id="PTHR43638">
    <property type="entry name" value="OXIDOREDUCTASE, ALDO/KETO REDUCTASE FAMILY PROTEIN"/>
    <property type="match status" value="1"/>
</dbReference>
<reference evidence="3" key="1">
    <citation type="submission" date="2016-10" db="EMBL/GenBank/DDBJ databases">
        <authorList>
            <person name="Varghese N."/>
            <person name="Submissions S."/>
        </authorList>
    </citation>
    <scope>NUCLEOTIDE SEQUENCE [LARGE SCALE GENOMIC DNA]</scope>
    <source>
        <strain evidence="3">LMG 26416</strain>
    </source>
</reference>
<dbReference type="PRINTS" id="PR00069">
    <property type="entry name" value="ALDKETRDTASE"/>
</dbReference>
<dbReference type="CDD" id="cd19138">
    <property type="entry name" value="AKR_YeaE"/>
    <property type="match status" value="1"/>
</dbReference>
<proteinExistence type="predicted"/>
<dbReference type="SUPFAM" id="SSF51430">
    <property type="entry name" value="NAD(P)-linked oxidoreductase"/>
    <property type="match status" value="1"/>
</dbReference>
<dbReference type="RefSeq" id="WP_090542715.1">
    <property type="nucleotide sequence ID" value="NZ_FNSR01000001.1"/>
</dbReference>
<dbReference type="Gene3D" id="3.20.20.100">
    <property type="entry name" value="NADP-dependent oxidoreductase domain"/>
    <property type="match status" value="1"/>
</dbReference>
<evidence type="ECO:0000313" key="3">
    <source>
        <dbReference type="Proteomes" id="UP000199120"/>
    </source>
</evidence>
<dbReference type="PANTHER" id="PTHR43638:SF3">
    <property type="entry name" value="ALDEHYDE REDUCTASE"/>
    <property type="match status" value="1"/>
</dbReference>
<dbReference type="STRING" id="416943.SAMN05445871_0963"/>
<feature type="domain" description="NADP-dependent oxidoreductase" evidence="1">
    <location>
        <begin position="19"/>
        <end position="269"/>
    </location>
</feature>
<accession>A0A1H7PMA5</accession>
<dbReference type="InterPro" id="IPR023210">
    <property type="entry name" value="NADP_OxRdtase_dom"/>
</dbReference>
<dbReference type="InterPro" id="IPR036812">
    <property type="entry name" value="NAD(P)_OxRdtase_dom_sf"/>
</dbReference>
<dbReference type="GO" id="GO:0016491">
    <property type="term" value="F:oxidoreductase activity"/>
    <property type="evidence" value="ECO:0007669"/>
    <property type="project" value="InterPro"/>
</dbReference>
<evidence type="ECO:0000259" key="1">
    <source>
        <dbReference type="Pfam" id="PF00248"/>
    </source>
</evidence>
<protein>
    <submittedName>
        <fullName evidence="2">Aldo/keto reductase</fullName>
    </submittedName>
</protein>
<dbReference type="Pfam" id="PF00248">
    <property type="entry name" value="Aldo_ket_red"/>
    <property type="match status" value="1"/>
</dbReference>
<sequence>MTTTGIATVALPDGERIPKLGLGTWEMGERPARRADEIAALREGIALGMTLIDTAEMYGDGATETLVGEALRGLRDQAFLVSKVYPHNASRRAMQQACEASLKRLGTDRLDLYLLHWQGGVPIDETIEGFDALRRAGKIRHWGVSNFDTADMDELFATPGGDQCATNQILYNIARRGPEFDLLPWSAAHRMPVMAYSPVDHARLPKRSPLDEIGAAHGVSAWRVALAWVLRQPGVLAIPKAGRVEHVRDNHAALDLVLSDADYAALDAFFRPPRSKRALEML</sequence>
<organism evidence="2 3">
    <name type="scientific">Paraburkholderia caballeronis</name>
    <dbReference type="NCBI Taxonomy" id="416943"/>
    <lineage>
        <taxon>Bacteria</taxon>
        <taxon>Pseudomonadati</taxon>
        <taxon>Pseudomonadota</taxon>
        <taxon>Betaproteobacteria</taxon>
        <taxon>Burkholderiales</taxon>
        <taxon>Burkholderiaceae</taxon>
        <taxon>Paraburkholderia</taxon>
    </lineage>
</organism>
<evidence type="ECO:0000313" key="2">
    <source>
        <dbReference type="EMBL" id="SEL36395.1"/>
    </source>
</evidence>
<dbReference type="InterPro" id="IPR020471">
    <property type="entry name" value="AKR"/>
</dbReference>
<dbReference type="EMBL" id="FOAJ01000007">
    <property type="protein sequence ID" value="SEL36395.1"/>
    <property type="molecule type" value="Genomic_DNA"/>
</dbReference>
<dbReference type="AlphaFoldDB" id="A0A1H7PMA5"/>
<gene>
    <name evidence="2" type="ORF">SAMN05192542_10739</name>
</gene>
<dbReference type="OrthoDB" id="9772407at2"/>